<reference evidence="4 5" key="1">
    <citation type="submission" date="2015-01" db="EMBL/GenBank/DDBJ databases">
        <title>Desulfovibrio sp. JC271 draft genome sequence.</title>
        <authorList>
            <person name="Shivani Y."/>
            <person name="Subhash Y."/>
            <person name="Sasikala C."/>
            <person name="Ramana C.V."/>
        </authorList>
    </citation>
    <scope>NUCLEOTIDE SEQUENCE [LARGE SCALE GENOMIC DNA]</scope>
    <source>
        <strain evidence="4 5">JC271</strain>
    </source>
</reference>
<keyword evidence="5" id="KW-1185">Reference proteome</keyword>
<dbReference type="Gene3D" id="3.30.750.24">
    <property type="entry name" value="STAS domain"/>
    <property type="match status" value="1"/>
</dbReference>
<dbReference type="CDD" id="cd07043">
    <property type="entry name" value="STAS_anti-anti-sigma_factors"/>
    <property type="match status" value="1"/>
</dbReference>
<dbReference type="InterPro" id="IPR002645">
    <property type="entry name" value="STAS_dom"/>
</dbReference>
<dbReference type="STRING" id="1560234.SP90_15065"/>
<dbReference type="PANTHER" id="PTHR33495:SF14">
    <property type="entry name" value="ANTI-SIGMA FACTOR ANTAGONIST"/>
    <property type="match status" value="1"/>
</dbReference>
<accession>A0A1B7X9B0</accession>
<dbReference type="InterPro" id="IPR003658">
    <property type="entry name" value="Anti-sigma_ant"/>
</dbReference>
<dbReference type="GO" id="GO:0043856">
    <property type="term" value="F:anti-sigma factor antagonist activity"/>
    <property type="evidence" value="ECO:0007669"/>
    <property type="project" value="InterPro"/>
</dbReference>
<dbReference type="PROSITE" id="PS50801">
    <property type="entry name" value="STAS"/>
    <property type="match status" value="1"/>
</dbReference>
<dbReference type="SUPFAM" id="SSF52091">
    <property type="entry name" value="SpoIIaa-like"/>
    <property type="match status" value="1"/>
</dbReference>
<dbReference type="RefSeq" id="WP_066858167.1">
    <property type="nucleotide sequence ID" value="NZ_JXMS01000034.1"/>
</dbReference>
<name>A0A1B7X9B0_9BACT</name>
<dbReference type="PATRIC" id="fig|1560234.3.peg.2296"/>
<dbReference type="Pfam" id="PF01740">
    <property type="entry name" value="STAS"/>
    <property type="match status" value="1"/>
</dbReference>
<comment type="caution">
    <text evidence="4">The sequence shown here is derived from an EMBL/GenBank/DDBJ whole genome shotgun (WGS) entry which is preliminary data.</text>
</comment>
<evidence type="ECO:0000313" key="5">
    <source>
        <dbReference type="Proteomes" id="UP000091979"/>
    </source>
</evidence>
<gene>
    <name evidence="4" type="ORF">SP90_15065</name>
</gene>
<dbReference type="PANTHER" id="PTHR33495">
    <property type="entry name" value="ANTI-SIGMA FACTOR ANTAGONIST TM_1081-RELATED-RELATED"/>
    <property type="match status" value="1"/>
</dbReference>
<dbReference type="EMBL" id="JXMS01000034">
    <property type="protein sequence ID" value="OBQ45938.1"/>
    <property type="molecule type" value="Genomic_DNA"/>
</dbReference>
<dbReference type="NCBIfam" id="TIGR00377">
    <property type="entry name" value="ant_ant_sig"/>
    <property type="match status" value="1"/>
</dbReference>
<sequence>MKVTFEKKGVVGMLHADGSLDASTAQQFEVLCMEHIDEMALKIVINFEKVSYISSAGLRSILILMKKVKMKQGELVFANLSSTVYDVFKISGFISILRIEDSLQDAITSLEA</sequence>
<organism evidence="4 5">
    <name type="scientific">Halodesulfovibrio spirochaetisodalis</name>
    <dbReference type="NCBI Taxonomy" id="1560234"/>
    <lineage>
        <taxon>Bacteria</taxon>
        <taxon>Pseudomonadati</taxon>
        <taxon>Thermodesulfobacteriota</taxon>
        <taxon>Desulfovibrionia</taxon>
        <taxon>Desulfovibrionales</taxon>
        <taxon>Desulfovibrionaceae</taxon>
        <taxon>Halodesulfovibrio</taxon>
    </lineage>
</organism>
<dbReference type="AlphaFoldDB" id="A0A1B7X9B0"/>
<evidence type="ECO:0000256" key="2">
    <source>
        <dbReference type="RuleBase" id="RU003749"/>
    </source>
</evidence>
<dbReference type="InterPro" id="IPR036513">
    <property type="entry name" value="STAS_dom_sf"/>
</dbReference>
<comment type="similarity">
    <text evidence="1 2">Belongs to the anti-sigma-factor antagonist family.</text>
</comment>
<dbReference type="Proteomes" id="UP000091979">
    <property type="component" value="Unassembled WGS sequence"/>
</dbReference>
<evidence type="ECO:0000256" key="1">
    <source>
        <dbReference type="ARBA" id="ARBA00009013"/>
    </source>
</evidence>
<evidence type="ECO:0000313" key="4">
    <source>
        <dbReference type="EMBL" id="OBQ45938.1"/>
    </source>
</evidence>
<feature type="domain" description="STAS" evidence="3">
    <location>
        <begin position="1"/>
        <end position="110"/>
    </location>
</feature>
<protein>
    <recommendedName>
        <fullName evidence="2">Anti-sigma factor antagonist</fullName>
    </recommendedName>
</protein>
<evidence type="ECO:0000259" key="3">
    <source>
        <dbReference type="PROSITE" id="PS50801"/>
    </source>
</evidence>
<proteinExistence type="inferred from homology"/>